<dbReference type="Gene3D" id="3.90.1300.10">
    <property type="entry name" value="Amidase signature (AS) domain"/>
    <property type="match status" value="1"/>
</dbReference>
<organism evidence="2 3">
    <name type="scientific">Sporothrix curviconia</name>
    <dbReference type="NCBI Taxonomy" id="1260050"/>
    <lineage>
        <taxon>Eukaryota</taxon>
        <taxon>Fungi</taxon>
        <taxon>Dikarya</taxon>
        <taxon>Ascomycota</taxon>
        <taxon>Pezizomycotina</taxon>
        <taxon>Sordariomycetes</taxon>
        <taxon>Sordariomycetidae</taxon>
        <taxon>Ophiostomatales</taxon>
        <taxon>Ophiostomataceae</taxon>
        <taxon>Sporothrix</taxon>
    </lineage>
</organism>
<dbReference type="Pfam" id="PF01425">
    <property type="entry name" value="Amidase"/>
    <property type="match status" value="1"/>
</dbReference>
<dbReference type="SUPFAM" id="SSF75304">
    <property type="entry name" value="Amidase signature (AS) enzymes"/>
    <property type="match status" value="1"/>
</dbReference>
<dbReference type="InterPro" id="IPR023631">
    <property type="entry name" value="Amidase_dom"/>
</dbReference>
<sequence>MVADVGKMSIVSKEGLLAGALGWDKHPLAYSKAVNLMRQLRDAYDAALDDVDIIVMPTTSAPSPPLPPVEASPLQHLRASAGLLENTSVINGTGHPALAMPIGMVPLTADKSLMLPASMQIVGRFFDEARMLQVAYAWESAYDWKKQHFGVSSG</sequence>
<dbReference type="EMBL" id="CAWUHB010000041">
    <property type="protein sequence ID" value="CAK7227801.1"/>
    <property type="molecule type" value="Genomic_DNA"/>
</dbReference>
<dbReference type="PANTHER" id="PTHR11895:SF170">
    <property type="entry name" value="AMIDASE"/>
    <property type="match status" value="1"/>
</dbReference>
<protein>
    <recommendedName>
        <fullName evidence="1">Amidase domain-containing protein</fullName>
    </recommendedName>
</protein>
<dbReference type="InterPro" id="IPR000120">
    <property type="entry name" value="Amidase"/>
</dbReference>
<reference evidence="2 3" key="1">
    <citation type="submission" date="2024-01" db="EMBL/GenBank/DDBJ databases">
        <authorList>
            <person name="Allen C."/>
            <person name="Tagirdzhanova G."/>
        </authorList>
    </citation>
    <scope>NUCLEOTIDE SEQUENCE [LARGE SCALE GENOMIC DNA]</scope>
</reference>
<dbReference type="InterPro" id="IPR036928">
    <property type="entry name" value="AS_sf"/>
</dbReference>
<dbReference type="Proteomes" id="UP001642405">
    <property type="component" value="Unassembled WGS sequence"/>
</dbReference>
<gene>
    <name evidence="2" type="ORF">SCUCBS95973_006664</name>
</gene>
<evidence type="ECO:0000313" key="2">
    <source>
        <dbReference type="EMBL" id="CAK7227801.1"/>
    </source>
</evidence>
<feature type="domain" description="Amidase" evidence="1">
    <location>
        <begin position="29"/>
        <end position="132"/>
    </location>
</feature>
<accession>A0ABP0C7D5</accession>
<evidence type="ECO:0000259" key="1">
    <source>
        <dbReference type="Pfam" id="PF01425"/>
    </source>
</evidence>
<keyword evidence="3" id="KW-1185">Reference proteome</keyword>
<comment type="caution">
    <text evidence="2">The sequence shown here is derived from an EMBL/GenBank/DDBJ whole genome shotgun (WGS) entry which is preliminary data.</text>
</comment>
<evidence type="ECO:0000313" key="3">
    <source>
        <dbReference type="Proteomes" id="UP001642405"/>
    </source>
</evidence>
<name>A0ABP0C7D5_9PEZI</name>
<proteinExistence type="predicted"/>
<dbReference type="PANTHER" id="PTHR11895">
    <property type="entry name" value="TRANSAMIDASE"/>
    <property type="match status" value="1"/>
</dbReference>